<evidence type="ECO:0000256" key="1">
    <source>
        <dbReference type="SAM" id="MobiDB-lite"/>
    </source>
</evidence>
<evidence type="ECO:0000313" key="3">
    <source>
        <dbReference type="EMBL" id="KFD71013.1"/>
    </source>
</evidence>
<proteinExistence type="predicted"/>
<dbReference type="Proteomes" id="UP000030758">
    <property type="component" value="Unassembled WGS sequence"/>
</dbReference>
<feature type="compositionally biased region" description="Polar residues" evidence="1">
    <location>
        <begin position="53"/>
        <end position="72"/>
    </location>
</feature>
<protein>
    <submittedName>
        <fullName evidence="2">Uncharacterized protein</fullName>
    </submittedName>
</protein>
<name>A0A085MGY8_9BILA</name>
<organism evidence="2 4">
    <name type="scientific">Trichuris suis</name>
    <name type="common">pig whipworm</name>
    <dbReference type="NCBI Taxonomy" id="68888"/>
    <lineage>
        <taxon>Eukaryota</taxon>
        <taxon>Metazoa</taxon>
        <taxon>Ecdysozoa</taxon>
        <taxon>Nematoda</taxon>
        <taxon>Enoplea</taxon>
        <taxon>Dorylaimia</taxon>
        <taxon>Trichinellida</taxon>
        <taxon>Trichuridae</taxon>
        <taxon>Trichuris</taxon>
    </lineage>
</organism>
<dbReference type="AlphaFoldDB" id="A0A085MGY8"/>
<sequence>MLLKMPSRTILPTPFTPISSLPVDQSDRNALTYRFVLFPPVCIDGIVAMSSYRTTTGQPPSTPKAPTQCSVDSENRNEYMYSQVR</sequence>
<feature type="region of interest" description="Disordered" evidence="1">
    <location>
        <begin position="53"/>
        <end position="85"/>
    </location>
</feature>
<dbReference type="EMBL" id="KL367484">
    <property type="protein sequence ID" value="KFD71013.1"/>
    <property type="molecule type" value="Genomic_DNA"/>
</dbReference>
<evidence type="ECO:0000313" key="4">
    <source>
        <dbReference type="Proteomes" id="UP000030764"/>
    </source>
</evidence>
<accession>A0A085MGY8</accession>
<reference evidence="2 4" key="1">
    <citation type="journal article" date="2014" name="Nat. Genet.">
        <title>Genome and transcriptome of the porcine whipworm Trichuris suis.</title>
        <authorList>
            <person name="Jex A.R."/>
            <person name="Nejsum P."/>
            <person name="Schwarz E.M."/>
            <person name="Hu L."/>
            <person name="Young N.D."/>
            <person name="Hall R.S."/>
            <person name="Korhonen P.K."/>
            <person name="Liao S."/>
            <person name="Thamsborg S."/>
            <person name="Xia J."/>
            <person name="Xu P."/>
            <person name="Wang S."/>
            <person name="Scheerlinck J.P."/>
            <person name="Hofmann A."/>
            <person name="Sternberg P.W."/>
            <person name="Wang J."/>
            <person name="Gasser R.B."/>
        </authorList>
    </citation>
    <scope>NUCLEOTIDE SEQUENCE [LARGE SCALE GENOMIC DNA]</scope>
    <source>
        <strain evidence="3">DCEP-RM93F</strain>
        <strain evidence="2">DCEP-RM93M</strain>
    </source>
</reference>
<gene>
    <name evidence="2" type="ORF">M513_02588</name>
    <name evidence="3" type="ORF">M514_02588</name>
</gene>
<dbReference type="Proteomes" id="UP000030764">
    <property type="component" value="Unassembled WGS sequence"/>
</dbReference>
<dbReference type="EMBL" id="KL363193">
    <property type="protein sequence ID" value="KFD56484.1"/>
    <property type="molecule type" value="Genomic_DNA"/>
</dbReference>
<keyword evidence="4" id="KW-1185">Reference proteome</keyword>
<evidence type="ECO:0000313" key="2">
    <source>
        <dbReference type="EMBL" id="KFD56484.1"/>
    </source>
</evidence>